<protein>
    <submittedName>
        <fullName evidence="1">Uncharacterized protein</fullName>
    </submittedName>
</protein>
<comment type="caution">
    <text evidence="1">The sequence shown here is derived from an EMBL/GenBank/DDBJ whole genome shotgun (WGS) entry which is preliminary data.</text>
</comment>
<feature type="non-terminal residue" evidence="1">
    <location>
        <position position="349"/>
    </location>
</feature>
<dbReference type="EMBL" id="JAWDJW010009151">
    <property type="protein sequence ID" value="KAK3059736.1"/>
    <property type="molecule type" value="Genomic_DNA"/>
</dbReference>
<gene>
    <name evidence="1" type="ORF">LTS18_010164</name>
</gene>
<dbReference type="Proteomes" id="UP001186974">
    <property type="component" value="Unassembled WGS sequence"/>
</dbReference>
<reference evidence="1" key="1">
    <citation type="submission" date="2024-09" db="EMBL/GenBank/DDBJ databases">
        <title>Black Yeasts Isolated from many extreme environments.</title>
        <authorList>
            <person name="Coleine C."/>
            <person name="Stajich J.E."/>
            <person name="Selbmann L."/>
        </authorList>
    </citation>
    <scope>NUCLEOTIDE SEQUENCE</scope>
    <source>
        <strain evidence="1">CCFEE 5737</strain>
    </source>
</reference>
<sequence length="349" mass="38736">MTRALDETTDTHPPAYSAEAPPPQDLPLDLSLRLEQLKLGPKPSQYPTGDECTAHLKLLEAIHQLREEIANGDGLFGISSLQSSGSEEGVQKLLRVCEKRWAVYVNRAVDRFARWYEACVPVTVGSGPCGGKLTQDVLTTQEGIQDIAEAGQPIAMLMAKDRMPPLDVLMVWHAYLLNPRCFFEDCFRYGKMDFYATGLPWSAIDQCIDKSLDYVPSDAARSYFETATGCHWNNIDDPSTKALDCPNCGNTFSIPWTEGAGYTAKNEDFQPGHGYADNSFACSCPSCGAGFSHDFLRVQKFRKDVLDLMDRGTPLPGTVLNKDGIPEQAYWRKRKYQVACNFPSQLVLA</sequence>
<accession>A0ACC3D067</accession>
<proteinExistence type="predicted"/>
<evidence type="ECO:0000313" key="1">
    <source>
        <dbReference type="EMBL" id="KAK3059736.1"/>
    </source>
</evidence>
<organism evidence="1 2">
    <name type="scientific">Coniosporium uncinatum</name>
    <dbReference type="NCBI Taxonomy" id="93489"/>
    <lineage>
        <taxon>Eukaryota</taxon>
        <taxon>Fungi</taxon>
        <taxon>Dikarya</taxon>
        <taxon>Ascomycota</taxon>
        <taxon>Pezizomycotina</taxon>
        <taxon>Dothideomycetes</taxon>
        <taxon>Dothideomycetes incertae sedis</taxon>
        <taxon>Coniosporium</taxon>
    </lineage>
</organism>
<name>A0ACC3D067_9PEZI</name>
<keyword evidence="2" id="KW-1185">Reference proteome</keyword>
<evidence type="ECO:0000313" key="2">
    <source>
        <dbReference type="Proteomes" id="UP001186974"/>
    </source>
</evidence>